<gene>
    <name evidence="2" type="ORF">KGQ19_21525</name>
</gene>
<keyword evidence="3" id="KW-1185">Reference proteome</keyword>
<organism evidence="2 3">
    <name type="scientific">Catenulispora pinistramenti</name>
    <dbReference type="NCBI Taxonomy" id="2705254"/>
    <lineage>
        <taxon>Bacteria</taxon>
        <taxon>Bacillati</taxon>
        <taxon>Actinomycetota</taxon>
        <taxon>Actinomycetes</taxon>
        <taxon>Catenulisporales</taxon>
        <taxon>Catenulisporaceae</taxon>
        <taxon>Catenulispora</taxon>
    </lineage>
</organism>
<feature type="domain" description="DUF4097" evidence="1">
    <location>
        <begin position="47"/>
        <end position="286"/>
    </location>
</feature>
<evidence type="ECO:0000313" key="2">
    <source>
        <dbReference type="EMBL" id="MBS2549448.1"/>
    </source>
</evidence>
<dbReference type="InterPro" id="IPR025164">
    <property type="entry name" value="Toastrack_DUF4097"/>
</dbReference>
<name>A0ABS5KTR0_9ACTN</name>
<evidence type="ECO:0000313" key="3">
    <source>
        <dbReference type="Proteomes" id="UP000730482"/>
    </source>
</evidence>
<dbReference type="RefSeq" id="WP_212011003.1">
    <property type="nucleotide sequence ID" value="NZ_JAAFYZ010000072.1"/>
</dbReference>
<accession>A0ABS5KTR0</accession>
<proteinExistence type="predicted"/>
<evidence type="ECO:0000259" key="1">
    <source>
        <dbReference type="Pfam" id="PF13349"/>
    </source>
</evidence>
<sequence length="289" mass="29333">MPIFATTDPIALKLELRAAEVHLLAGPHEEGTTVDVVPADDTAASVKAAASTTVEFSGGQLEIRTPKDRAPLFGRGSRLSPKYTGDGTVKVTVRLAAGSTVKGVAGLAQLNGAGRLGECRFTAGSGDIVLGETGPLWVETALGAVFVEAVAGSAHVVAAQGKVEIGRAEGTVDVRNTSGATRLGQVCGALKVAGVNGVVTVDRADSDVEVKVTNGDIRIGQVRTGSVRLETTVGAVEVGVRAGTSALLDVSSLVGGVANDLDDADGPTGTDRVKISARTLHGDVWVHRA</sequence>
<dbReference type="EMBL" id="JAAFYZ010000072">
    <property type="protein sequence ID" value="MBS2549448.1"/>
    <property type="molecule type" value="Genomic_DNA"/>
</dbReference>
<dbReference type="Proteomes" id="UP000730482">
    <property type="component" value="Unassembled WGS sequence"/>
</dbReference>
<dbReference type="Pfam" id="PF13349">
    <property type="entry name" value="DUF4097"/>
    <property type="match status" value="1"/>
</dbReference>
<protein>
    <submittedName>
        <fullName evidence="2">DUF4097 family beta strand repeat protein</fullName>
    </submittedName>
</protein>
<comment type="caution">
    <text evidence="2">The sequence shown here is derived from an EMBL/GenBank/DDBJ whole genome shotgun (WGS) entry which is preliminary data.</text>
</comment>
<reference evidence="2 3" key="1">
    <citation type="submission" date="2020-02" db="EMBL/GenBank/DDBJ databases">
        <title>Acidophilic actinobacteria isolated from forest soil.</title>
        <authorList>
            <person name="Golinska P."/>
        </authorList>
    </citation>
    <scope>NUCLEOTIDE SEQUENCE [LARGE SCALE GENOMIC DNA]</scope>
    <source>
        <strain evidence="2 3">NL8</strain>
    </source>
</reference>